<organism evidence="1 2">
    <name type="scientific">Trichonephila clavata</name>
    <name type="common">Joro spider</name>
    <name type="synonym">Nephila clavata</name>
    <dbReference type="NCBI Taxonomy" id="2740835"/>
    <lineage>
        <taxon>Eukaryota</taxon>
        <taxon>Metazoa</taxon>
        <taxon>Ecdysozoa</taxon>
        <taxon>Arthropoda</taxon>
        <taxon>Chelicerata</taxon>
        <taxon>Arachnida</taxon>
        <taxon>Araneae</taxon>
        <taxon>Araneomorphae</taxon>
        <taxon>Entelegynae</taxon>
        <taxon>Araneoidea</taxon>
        <taxon>Nephilidae</taxon>
        <taxon>Trichonephila</taxon>
    </lineage>
</organism>
<dbReference type="EMBL" id="BMAO01033952">
    <property type="protein sequence ID" value="GFQ92998.1"/>
    <property type="molecule type" value="Genomic_DNA"/>
</dbReference>
<evidence type="ECO:0000313" key="1">
    <source>
        <dbReference type="EMBL" id="GFQ92998.1"/>
    </source>
</evidence>
<comment type="caution">
    <text evidence="1">The sequence shown here is derived from an EMBL/GenBank/DDBJ whole genome shotgun (WGS) entry which is preliminary data.</text>
</comment>
<dbReference type="AlphaFoldDB" id="A0A8X6GZB0"/>
<keyword evidence="2" id="KW-1185">Reference proteome</keyword>
<dbReference type="Proteomes" id="UP000887116">
    <property type="component" value="Unassembled WGS sequence"/>
</dbReference>
<protein>
    <submittedName>
        <fullName evidence="1">Uncharacterized protein</fullName>
    </submittedName>
</protein>
<gene>
    <name evidence="1" type="ORF">TNCT_86751</name>
</gene>
<sequence length="73" mass="8640">MQQRNYTSIRPLISQFRSLPSHLSKDFRSHLEFDYQPVPYVIVTDAHKQEEKKENIGNKVAVHELYVISLRGR</sequence>
<proteinExistence type="predicted"/>
<evidence type="ECO:0000313" key="2">
    <source>
        <dbReference type="Proteomes" id="UP000887116"/>
    </source>
</evidence>
<accession>A0A8X6GZB0</accession>
<reference evidence="1" key="1">
    <citation type="submission" date="2020-07" db="EMBL/GenBank/DDBJ databases">
        <title>Multicomponent nature underlies the extraordinary mechanical properties of spider dragline silk.</title>
        <authorList>
            <person name="Kono N."/>
            <person name="Nakamura H."/>
            <person name="Mori M."/>
            <person name="Yoshida Y."/>
            <person name="Ohtoshi R."/>
            <person name="Malay A.D."/>
            <person name="Moran D.A.P."/>
            <person name="Tomita M."/>
            <person name="Numata K."/>
            <person name="Arakawa K."/>
        </authorList>
    </citation>
    <scope>NUCLEOTIDE SEQUENCE</scope>
</reference>
<name>A0A8X6GZB0_TRICU</name>